<feature type="compositionally biased region" description="Polar residues" evidence="2">
    <location>
        <begin position="330"/>
        <end position="341"/>
    </location>
</feature>
<feature type="region of interest" description="Disordered" evidence="2">
    <location>
        <begin position="319"/>
        <end position="356"/>
    </location>
</feature>
<feature type="compositionally biased region" description="Polar residues" evidence="2">
    <location>
        <begin position="639"/>
        <end position="660"/>
    </location>
</feature>
<organism evidence="3 4">
    <name type="scientific">Orchesella dallaii</name>
    <dbReference type="NCBI Taxonomy" id="48710"/>
    <lineage>
        <taxon>Eukaryota</taxon>
        <taxon>Metazoa</taxon>
        <taxon>Ecdysozoa</taxon>
        <taxon>Arthropoda</taxon>
        <taxon>Hexapoda</taxon>
        <taxon>Collembola</taxon>
        <taxon>Entomobryomorpha</taxon>
        <taxon>Entomobryoidea</taxon>
        <taxon>Orchesellidae</taxon>
        <taxon>Orchesellinae</taxon>
        <taxon>Orchesella</taxon>
    </lineage>
</organism>
<protein>
    <submittedName>
        <fullName evidence="3">Uncharacterized protein</fullName>
    </submittedName>
</protein>
<feature type="region of interest" description="Disordered" evidence="2">
    <location>
        <begin position="150"/>
        <end position="198"/>
    </location>
</feature>
<name>A0ABP1RE31_9HEXA</name>
<evidence type="ECO:0000313" key="4">
    <source>
        <dbReference type="Proteomes" id="UP001642540"/>
    </source>
</evidence>
<feature type="compositionally biased region" description="Polar residues" evidence="2">
    <location>
        <begin position="869"/>
        <end position="887"/>
    </location>
</feature>
<gene>
    <name evidence="3" type="ORF">ODALV1_LOCUS21508</name>
</gene>
<feature type="compositionally biased region" description="Polar residues" evidence="2">
    <location>
        <begin position="935"/>
        <end position="972"/>
    </location>
</feature>
<feature type="compositionally biased region" description="Polar residues" evidence="2">
    <location>
        <begin position="259"/>
        <end position="287"/>
    </location>
</feature>
<keyword evidence="1" id="KW-0175">Coiled coil</keyword>
<feature type="compositionally biased region" description="Low complexity" evidence="2">
    <location>
        <begin position="907"/>
        <end position="917"/>
    </location>
</feature>
<feature type="compositionally biased region" description="Basic residues" evidence="2">
    <location>
        <begin position="920"/>
        <end position="931"/>
    </location>
</feature>
<dbReference type="Proteomes" id="UP001642540">
    <property type="component" value="Unassembled WGS sequence"/>
</dbReference>
<feature type="coiled-coil region" evidence="1">
    <location>
        <begin position="1049"/>
        <end position="1076"/>
    </location>
</feature>
<dbReference type="EMBL" id="CAXLJM020000072">
    <property type="protein sequence ID" value="CAL8126682.1"/>
    <property type="molecule type" value="Genomic_DNA"/>
</dbReference>
<feature type="region of interest" description="Disordered" evidence="2">
    <location>
        <begin position="869"/>
        <end position="983"/>
    </location>
</feature>
<sequence length="1168" mass="127979">MRRHWQHTSFCMGQCVSSCGSKRTLDSVPTTPDTENYPGLIPQSRWIDRNNINYPSKEQVLALALLNKSPSRSPAAKFVTAFSQKKITCRIQPGIESPLRLESNSPPSTLPLKITTLLTPVGKDGDMKGTPTKSYFRETISSAKKSSKTVTFSGATPPSTTSTARKKPFFSFTKSSNETVNERESSQSPSNLKGFFRKKGQTTQLPVVTKKPVATKEKQICRITLSPKQGSSSASSGVNSKPSFEQSKLIRNANGGTSGNELSESSNQVPTTESQTMGNAHSSRANVNEVTKKITSIVKFNSANFVKDKENRVGDINENIKSHHHHHRSLITSQSTESRVLNSKDESKKQTDSAGVLRNLNSIKEENRLLRLKFFSEDASQSPSPLSPVSSVTEVIEKSNMNRQNFIGNKTAIPQPKSAGVKTTNNSTGIPKLYSVPIADKQDSSKKTSGPTSTSLNSKLKFGSKVDISQQQPTNLNNGKWVPATEFFEPPTETVRPQTSPAVTRNSRRLSEPPRWPPGTVGNKLGKRQDPLPNDHTVERRGTIAFQPRRVPVGQTGGIPKFAKPVAPPSERGATGFKGATSTSSKIGIRKPEETKPFYTIGLYQNQRKPQQTQAARSFGVLQSGFHGVSTGIVRQRTEQFQSKVSETSKSSHNTSQETQEANKTEKGNKSSRHGSPSPGKPGVIRSATYTIRKHPTVEQVSTSVEKESSGSSLVVDSKSDVDPRYLTWTVKKSSGTGANLKRSLISTTSEQLEDSISSESSMISSIQSRFTDSVGYPLQHNASGTSTSSMGTNEDGVGDHVMISDSEYLIDDEISDQPELTLTFKDSSLILSPSSSGESLLSCDIMLDHLDHKQERILGELTSDSAISDISSHKPTSQCSSDQISKLSDIKQPIIDEHTKVMGLRSSPSDTGSPSSVRTVRHPKSPRRCVKTTPGYNSSRTARQTSGDATSIPRLTSSDFKSPVSNPVKSHTTPEKRLPSAKPNHVRTILTGSASLSPINPNRSAKKDNSVAGLTIENVNKLHKQFEFVDSEYNAVDHDQNRLPVPLVDEILSEFQGLKDKLGELQIQLDTQERREREKDELIQRLTVEVKRLKSLVGEEPVTKPHHRNGSVIPILSENSNDISSPKECYINSLNYENAAVQTENNNIFNRAVTYPDEDDKYGELVR</sequence>
<keyword evidence="4" id="KW-1185">Reference proteome</keyword>
<feature type="region of interest" description="Disordered" evidence="2">
    <location>
        <begin position="224"/>
        <end position="287"/>
    </location>
</feature>
<accession>A0ABP1RE31</accession>
<feature type="region of interest" description="Disordered" evidence="2">
    <location>
        <begin position="638"/>
        <end position="717"/>
    </location>
</feature>
<comment type="caution">
    <text evidence="3">The sequence shown here is derived from an EMBL/GenBank/DDBJ whole genome shotgun (WGS) entry which is preliminary data.</text>
</comment>
<proteinExistence type="predicted"/>
<feature type="compositionally biased region" description="Polar residues" evidence="2">
    <location>
        <begin position="495"/>
        <end position="505"/>
    </location>
</feature>
<evidence type="ECO:0000256" key="1">
    <source>
        <dbReference type="SAM" id="Coils"/>
    </source>
</evidence>
<feature type="region of interest" description="Disordered" evidence="2">
    <location>
        <begin position="410"/>
        <end position="458"/>
    </location>
</feature>
<feature type="region of interest" description="Disordered" evidence="2">
    <location>
        <begin position="551"/>
        <end position="586"/>
    </location>
</feature>
<feature type="compositionally biased region" description="Basic and acidic residues" evidence="2">
    <location>
        <begin position="342"/>
        <end position="351"/>
    </location>
</feature>
<evidence type="ECO:0000313" key="3">
    <source>
        <dbReference type="EMBL" id="CAL8126682.1"/>
    </source>
</evidence>
<evidence type="ECO:0000256" key="2">
    <source>
        <dbReference type="SAM" id="MobiDB-lite"/>
    </source>
</evidence>
<feature type="compositionally biased region" description="Low complexity" evidence="2">
    <location>
        <begin position="226"/>
        <end position="243"/>
    </location>
</feature>
<feature type="region of interest" description="Disordered" evidence="2">
    <location>
        <begin position="491"/>
        <end position="535"/>
    </location>
</feature>
<reference evidence="3 4" key="1">
    <citation type="submission" date="2024-08" db="EMBL/GenBank/DDBJ databases">
        <authorList>
            <person name="Cucini C."/>
            <person name="Frati F."/>
        </authorList>
    </citation>
    <scope>NUCLEOTIDE SEQUENCE [LARGE SCALE GENOMIC DNA]</scope>
</reference>